<feature type="signal peptide" evidence="1">
    <location>
        <begin position="1"/>
        <end position="21"/>
    </location>
</feature>
<evidence type="ECO:0000256" key="1">
    <source>
        <dbReference type="SAM" id="SignalP"/>
    </source>
</evidence>
<dbReference type="RefSeq" id="WP_149098514.1">
    <property type="nucleotide sequence ID" value="NZ_BMMG01000003.1"/>
</dbReference>
<dbReference type="AlphaFoldDB" id="A0A5M8QHE3"/>
<proteinExistence type="predicted"/>
<dbReference type="InterPro" id="IPR011990">
    <property type="entry name" value="TPR-like_helical_dom_sf"/>
</dbReference>
<feature type="chain" id="PRO_5024325271" evidence="1">
    <location>
        <begin position="22"/>
        <end position="500"/>
    </location>
</feature>
<dbReference type="OrthoDB" id="622163at2"/>
<evidence type="ECO:0000313" key="4">
    <source>
        <dbReference type="Proteomes" id="UP000323866"/>
    </source>
</evidence>
<evidence type="ECO:0000313" key="5">
    <source>
        <dbReference type="Proteomes" id="UP001570846"/>
    </source>
</evidence>
<dbReference type="Pfam" id="PF12771">
    <property type="entry name" value="SusD-like_2"/>
    <property type="match status" value="1"/>
</dbReference>
<keyword evidence="2" id="KW-0449">Lipoprotein</keyword>
<gene>
    <name evidence="3" type="ORF">ACD591_04255</name>
    <name evidence="2" type="ORF">FOE74_10320</name>
</gene>
<reference evidence="2 4" key="2">
    <citation type="submission" date="2019-09" db="EMBL/GenBank/DDBJ databases">
        <title>A bacterium isolated from glacier soil.</title>
        <authorList>
            <person name="Liu Q."/>
        </authorList>
    </citation>
    <scope>NUCLEOTIDE SEQUENCE [LARGE SCALE GENOMIC DNA]</scope>
    <source>
        <strain evidence="2 4">MDT1-10-3</strain>
    </source>
</reference>
<comment type="caution">
    <text evidence="2">The sequence shown here is derived from an EMBL/GenBank/DDBJ whole genome shotgun (WGS) entry which is preliminary data.</text>
</comment>
<dbReference type="SUPFAM" id="SSF48452">
    <property type="entry name" value="TPR-like"/>
    <property type="match status" value="1"/>
</dbReference>
<name>A0A5M8QHE3_9BACT</name>
<dbReference type="Proteomes" id="UP001570846">
    <property type="component" value="Unassembled WGS sequence"/>
</dbReference>
<dbReference type="Proteomes" id="UP000323866">
    <property type="component" value="Unassembled WGS sequence"/>
</dbReference>
<evidence type="ECO:0000313" key="2">
    <source>
        <dbReference type="EMBL" id="KAA6434571.1"/>
    </source>
</evidence>
<dbReference type="EMBL" id="VKKZ01000020">
    <property type="protein sequence ID" value="KAA6434571.1"/>
    <property type="molecule type" value="Genomic_DNA"/>
</dbReference>
<accession>A0A5M8QHE3</accession>
<sequence length="500" mass="54663">MMLTFSRRYITMGLLALLPMAGCDSFLDINDDPNRAAAVSSDALLSPIQVFTGTAHYELGLHTSLFAQQMAAFASGPQQFDRHIDVRSNRAWNMIYLNNLNNLDLLVKQASTEGSSHYVGIGKVLQALNLGLLADNWGAAPFSQAFQGAAEFTPAYDQEEQLYTTINKLLDDALVELKKPTSTLRPGADDLIYGVVKPGVTTAPTQAVQISRWIRAANALKARYAIHLVEKNGVAAANTALTFVAQAFTSNADDLEILHNDRNLNPWNREIAIGTTTGNFIIAPSLTLINLMNGLTYAGLVDPRLPFMADKGTSPDNYLGYKNGAGTGGNTNLTANTFYAKPASPLMMVTFSEMKFIEAEARFLANGGTRTSRGSTAQAYQAYLDGIRAHMDKLGVPSAQVQAYLTHPQVAVGAANLTLSLIMKEKLIALYLNPEAWVDVRRYDYSPAIYPTMELPTEHNPALNGQFIRRILYPESEAARNAAEVTKVTKGLAEKMWWDQ</sequence>
<organism evidence="2 4">
    <name type="scientific">Rufibacter glacialis</name>
    <dbReference type="NCBI Taxonomy" id="1259555"/>
    <lineage>
        <taxon>Bacteria</taxon>
        <taxon>Pseudomonadati</taxon>
        <taxon>Bacteroidota</taxon>
        <taxon>Cytophagia</taxon>
        <taxon>Cytophagales</taxon>
        <taxon>Hymenobacteraceae</taxon>
        <taxon>Rufibacter</taxon>
    </lineage>
</organism>
<dbReference type="Gene3D" id="1.25.40.390">
    <property type="match status" value="1"/>
</dbReference>
<dbReference type="EMBL" id="JBGOGF010000002">
    <property type="protein sequence ID" value="MFA1770492.1"/>
    <property type="molecule type" value="Genomic_DNA"/>
</dbReference>
<evidence type="ECO:0000313" key="3">
    <source>
        <dbReference type="EMBL" id="MFA1770492.1"/>
    </source>
</evidence>
<keyword evidence="5" id="KW-1185">Reference proteome</keyword>
<reference evidence="2 4" key="1">
    <citation type="submission" date="2019-07" db="EMBL/GenBank/DDBJ databases">
        <authorList>
            <person name="Qu J.-H."/>
        </authorList>
    </citation>
    <scope>NUCLEOTIDE SEQUENCE [LARGE SCALE GENOMIC DNA]</scope>
    <source>
        <strain evidence="2 4">MDT1-10-3</strain>
    </source>
</reference>
<dbReference type="InterPro" id="IPR041662">
    <property type="entry name" value="SusD-like_2"/>
</dbReference>
<keyword evidence="1" id="KW-0732">Signal</keyword>
<reference evidence="3 5" key="3">
    <citation type="submission" date="2024-08" db="EMBL/GenBank/DDBJ databases">
        <authorList>
            <person name="Wei W."/>
        </authorList>
    </citation>
    <scope>NUCLEOTIDE SEQUENCE [LARGE SCALE GENOMIC DNA]</scope>
    <source>
        <strain evidence="3 5">XU2</strain>
    </source>
</reference>
<protein>
    <submittedName>
        <fullName evidence="2">SusD/RagB family nutrient-binding outer membrane lipoprotein</fullName>
    </submittedName>
</protein>